<proteinExistence type="predicted"/>
<feature type="region of interest" description="Disordered" evidence="1">
    <location>
        <begin position="67"/>
        <end position="90"/>
    </location>
</feature>
<dbReference type="Proteomes" id="UP000007494">
    <property type="component" value="Chromosome VIIb"/>
</dbReference>
<sequence length="565" mass="63951">MLRMLKRSRPILQSSRTNGIPDIEPDDTPVHASFLKPHSSSPLAPLLSLHEQQKASHKAGGAVELSLQDAQAATAPEHSSPILSAPFPPTSAERFPIGQNLLVDSETPIRRTDAYPGSGQRKRVEQVDNGIPPEARFLGPLSFCDDRELPGPEMNLAAPEDVYILDFENVIHTNTRELLQTTVRAWRRIESGSTEHLHSAFKQHTCRKLESENMSIRSEGEVQQACSLDGTAPTTSSVSLPPLFLSARFGGEAPFWLRERARDLRRSLALRSVADFMVALRRVLEVVVETEAKRGETVDEFVEGRQRAFDAQWRTMDDVERMWLLTREGDMGAVRDVFAFKRAGGVFPWVVRSLRGWEKQGGARRAELYRQYGVTPEQLQEEFDSARREWQRNDLQGWEEHVKYRSDTGHLTPNDERREAYEGFNPAAICLINNHINTGVDDGAIREKVALVNSILDRWKPRSDFWRPAHVVDGNVHSLLALSRDSGIKYLKESSQLVKLMGTPADIPARQWTHGFTSCPPEWLEAYKMMPWLRWTGLTEKEETILQDFTMPPPTESPITSSITY</sequence>
<name>F0VH12_NEOCL</name>
<keyword evidence="3" id="KW-1185">Reference proteome</keyword>
<evidence type="ECO:0000256" key="1">
    <source>
        <dbReference type="SAM" id="MobiDB-lite"/>
    </source>
</evidence>
<protein>
    <submittedName>
        <fullName evidence="2">Uncharacterized protein</fullName>
    </submittedName>
</protein>
<evidence type="ECO:0000313" key="2">
    <source>
        <dbReference type="EMBL" id="CBZ53006.1"/>
    </source>
</evidence>
<accession>F0VH12</accession>
<dbReference type="eggNOG" id="ENOG502T1X0">
    <property type="taxonomic scope" value="Eukaryota"/>
</dbReference>
<dbReference type="VEuPathDB" id="ToxoDB:NCLIV_027950"/>
<dbReference type="InParanoid" id="F0VH12"/>
<dbReference type="OMA" id="LSFCDDR"/>
<dbReference type="RefSeq" id="XP_003883038.1">
    <property type="nucleotide sequence ID" value="XM_003882989.1"/>
</dbReference>
<gene>
    <name evidence="2" type="ORF">NCLIV_027950</name>
</gene>
<reference evidence="3" key="1">
    <citation type="journal article" date="2012" name="PLoS Pathog.">
        <title>Comparative genomics of the apicomplexan parasites Toxoplasma gondii and Neospora caninum: Coccidia differing in host range and transmission strategy.</title>
        <authorList>
            <person name="Reid A.J."/>
            <person name="Vermont S.J."/>
            <person name="Cotton J.A."/>
            <person name="Harris D."/>
            <person name="Hill-Cawthorne G.A."/>
            <person name="Konen-Waisman S."/>
            <person name="Latham S.M."/>
            <person name="Mourier T."/>
            <person name="Norton R."/>
            <person name="Quail M.A."/>
            <person name="Sanders M."/>
            <person name="Shanmugam D."/>
            <person name="Sohal A."/>
            <person name="Wasmuth J.D."/>
            <person name="Brunk B."/>
            <person name="Grigg M.E."/>
            <person name="Howard J.C."/>
            <person name="Parkinson J."/>
            <person name="Roos D.S."/>
            <person name="Trees A.J."/>
            <person name="Berriman M."/>
            <person name="Pain A."/>
            <person name="Wastling J.M."/>
        </authorList>
    </citation>
    <scope>NUCLEOTIDE SEQUENCE [LARGE SCALE GENOMIC DNA]</scope>
    <source>
        <strain evidence="3">Liverpool</strain>
    </source>
</reference>
<feature type="region of interest" description="Disordered" evidence="1">
    <location>
        <begin position="1"/>
        <end position="37"/>
    </location>
</feature>
<evidence type="ECO:0000313" key="3">
    <source>
        <dbReference type="Proteomes" id="UP000007494"/>
    </source>
</evidence>
<dbReference type="OrthoDB" id="376230at2759"/>
<dbReference type="EMBL" id="FR823389">
    <property type="protein sequence ID" value="CBZ53006.1"/>
    <property type="molecule type" value="Genomic_DNA"/>
</dbReference>
<dbReference type="GeneID" id="13443115"/>
<organism evidence="2 3">
    <name type="scientific">Neospora caninum (strain Liverpool)</name>
    <dbReference type="NCBI Taxonomy" id="572307"/>
    <lineage>
        <taxon>Eukaryota</taxon>
        <taxon>Sar</taxon>
        <taxon>Alveolata</taxon>
        <taxon>Apicomplexa</taxon>
        <taxon>Conoidasida</taxon>
        <taxon>Coccidia</taxon>
        <taxon>Eucoccidiorida</taxon>
        <taxon>Eimeriorina</taxon>
        <taxon>Sarcocystidae</taxon>
        <taxon>Neospora</taxon>
    </lineage>
</organism>
<dbReference type="AlphaFoldDB" id="F0VH12"/>